<dbReference type="GO" id="GO:0005576">
    <property type="term" value="C:extracellular region"/>
    <property type="evidence" value="ECO:0007669"/>
    <property type="project" value="UniProtKB-SubCell"/>
</dbReference>
<proteinExistence type="predicted"/>
<dbReference type="AlphaFoldDB" id="A0A4S4M0X2"/>
<dbReference type="OrthoDB" id="406631at2759"/>
<organism evidence="1 2">
    <name type="scientific">Bondarzewia mesenterica</name>
    <dbReference type="NCBI Taxonomy" id="1095465"/>
    <lineage>
        <taxon>Eukaryota</taxon>
        <taxon>Fungi</taxon>
        <taxon>Dikarya</taxon>
        <taxon>Basidiomycota</taxon>
        <taxon>Agaricomycotina</taxon>
        <taxon>Agaricomycetes</taxon>
        <taxon>Russulales</taxon>
        <taxon>Bondarzewiaceae</taxon>
        <taxon>Bondarzewia</taxon>
    </lineage>
</organism>
<evidence type="ECO:0000313" key="2">
    <source>
        <dbReference type="Proteomes" id="UP000310158"/>
    </source>
</evidence>
<comment type="caution">
    <text evidence="1">The sequence shown here is derived from an EMBL/GenBank/DDBJ whole genome shotgun (WGS) entry which is preliminary data.</text>
</comment>
<dbReference type="EMBL" id="SGPL01000074">
    <property type="protein sequence ID" value="THH18485.1"/>
    <property type="molecule type" value="Genomic_DNA"/>
</dbReference>
<dbReference type="PANTHER" id="PTHR31451">
    <property type="match status" value="1"/>
</dbReference>
<gene>
    <name evidence="1" type="ORF">EW146_g2492</name>
</gene>
<evidence type="ECO:0008006" key="3">
    <source>
        <dbReference type="Google" id="ProtNLM"/>
    </source>
</evidence>
<dbReference type="InterPro" id="IPR017853">
    <property type="entry name" value="GH"/>
</dbReference>
<dbReference type="GO" id="GO:0016985">
    <property type="term" value="F:mannan endo-1,4-beta-mannosidase activity"/>
    <property type="evidence" value="ECO:0007669"/>
    <property type="project" value="UniProtKB-EC"/>
</dbReference>
<protein>
    <recommendedName>
        <fullName evidence="3">Glycoside hydrolase family 5 domain-containing protein</fullName>
    </recommendedName>
</protein>
<sequence length="335" mass="35778">MPCRNLARLEENQMRGNSSIPASESCNTLTITKWHADVSQFIRSIDSNHLVCSGNHGFQCPSCPKLFPLNPPAPRPSAAAGASGARRRSVSGVMTKARLMRDIADKRRRVSTASTEVRDGVKIRGRWVASGKSKRQDNGVGSAFDGSQGVDSQDILNIPDIGFGSFQLFPDQNSYGTLGQASDASQSTSVDFDATVQQGIDWIQSQVSVAQAVDKPLALAGFGLVTQFNAPFFVPFNSTLPSIATTPNEGSENSMPNVTDQQRDSAYQQWLQAGIQAGVQGMIHIIPVQNTGDSTGTIGQSPNDGYGTEGVDKKNVLATLANAAQQLIARRVINP</sequence>
<accession>A0A4S4M0X2</accession>
<dbReference type="InterPro" id="IPR045053">
    <property type="entry name" value="MAN-like"/>
</dbReference>
<reference evidence="1 2" key="1">
    <citation type="submission" date="2019-02" db="EMBL/GenBank/DDBJ databases">
        <title>Genome sequencing of the rare red list fungi Bondarzewia mesenterica.</title>
        <authorList>
            <person name="Buettner E."/>
            <person name="Kellner H."/>
        </authorList>
    </citation>
    <scope>NUCLEOTIDE SEQUENCE [LARGE SCALE GENOMIC DNA]</scope>
    <source>
        <strain evidence="1 2">DSM 108281</strain>
    </source>
</reference>
<dbReference type="Proteomes" id="UP000310158">
    <property type="component" value="Unassembled WGS sequence"/>
</dbReference>
<dbReference type="PANTHER" id="PTHR31451:SF39">
    <property type="entry name" value="MANNAN ENDO-1,4-BETA-MANNOSIDASE 1"/>
    <property type="match status" value="1"/>
</dbReference>
<keyword evidence="2" id="KW-1185">Reference proteome</keyword>
<dbReference type="SUPFAM" id="SSF51445">
    <property type="entry name" value="(Trans)glycosidases"/>
    <property type="match status" value="1"/>
</dbReference>
<evidence type="ECO:0000313" key="1">
    <source>
        <dbReference type="EMBL" id="THH18485.1"/>
    </source>
</evidence>
<name>A0A4S4M0X2_9AGAM</name>
<dbReference type="Gene3D" id="3.20.20.80">
    <property type="entry name" value="Glycosidases"/>
    <property type="match status" value="2"/>
</dbReference>